<accession>A0A2N3LJV1</accession>
<dbReference type="GO" id="GO:0030313">
    <property type="term" value="C:cell envelope"/>
    <property type="evidence" value="ECO:0007669"/>
    <property type="project" value="UniProtKB-SubCell"/>
</dbReference>
<reference evidence="10 11" key="1">
    <citation type="submission" date="2017-11" db="EMBL/GenBank/DDBJ databases">
        <title>Bacillus camelliae sp. nov., isolated from pu'er tea.</title>
        <authorList>
            <person name="Niu L."/>
        </authorList>
    </citation>
    <scope>NUCLEOTIDE SEQUENCE [LARGE SCALE GENOMIC DNA]</scope>
    <source>
        <strain evidence="10 11">7578-1</strain>
    </source>
</reference>
<dbReference type="InterPro" id="IPR018313">
    <property type="entry name" value="SBP_3_CS"/>
</dbReference>
<organism evidence="10 11">
    <name type="scientific">Heyndrickxia camelliae</name>
    <dbReference type="NCBI Taxonomy" id="1707093"/>
    <lineage>
        <taxon>Bacteria</taxon>
        <taxon>Bacillati</taxon>
        <taxon>Bacillota</taxon>
        <taxon>Bacilli</taxon>
        <taxon>Bacillales</taxon>
        <taxon>Bacillaceae</taxon>
        <taxon>Heyndrickxia</taxon>
    </lineage>
</organism>
<dbReference type="SMART" id="SM00079">
    <property type="entry name" value="PBPe"/>
    <property type="match status" value="1"/>
</dbReference>
<evidence type="ECO:0000256" key="5">
    <source>
        <dbReference type="ARBA" id="ARBA00023288"/>
    </source>
</evidence>
<gene>
    <name evidence="10" type="ORF">CWO92_12380</name>
</gene>
<feature type="chain" id="PRO_5014969268" evidence="7">
    <location>
        <begin position="26"/>
        <end position="257"/>
    </location>
</feature>
<sequence>MKKIILLLTLVFAVAFMGACGQSKANGSNGDSGKKEKVLIMGTSADFPPFETRDTSGNVVGFDVDLGNYIAKKLGYKLEVKDMKFDGLIGALQSKRVDMVLSGMSATEDRKKNVDFSTPYHHSGEMFVTKKDSSIKAVDDLKGKTIGVQLGSIQEEGAKNLQKTVKFNTKAMDDSTTLIQELLSNRIQAAYLDKSVAEGYIKNQGLIGFDDPTSSSPGMGIAFPKGSNLVDDVNKIIKELQDSGKMDEMKAKWIKNN</sequence>
<dbReference type="AlphaFoldDB" id="A0A2N3LJV1"/>
<dbReference type="SMART" id="SM00062">
    <property type="entry name" value="PBPb"/>
    <property type="match status" value="1"/>
</dbReference>
<proteinExistence type="inferred from homology"/>
<comment type="similarity">
    <text evidence="2 6">Belongs to the bacterial solute-binding protein 3 family.</text>
</comment>
<dbReference type="InterPro" id="IPR001638">
    <property type="entry name" value="Solute-binding_3/MltF_N"/>
</dbReference>
<feature type="domain" description="Ionotropic glutamate receptor C-terminal" evidence="9">
    <location>
        <begin position="38"/>
        <end position="256"/>
    </location>
</feature>
<name>A0A2N3LJV1_9BACI</name>
<dbReference type="OrthoDB" id="9811552at2"/>
<evidence type="ECO:0000256" key="3">
    <source>
        <dbReference type="ARBA" id="ARBA00022729"/>
    </source>
</evidence>
<keyword evidence="5" id="KW-0449">Lipoprotein</keyword>
<feature type="domain" description="Solute-binding protein family 3/N-terminal" evidence="8">
    <location>
        <begin position="38"/>
        <end position="257"/>
    </location>
</feature>
<keyword evidence="4" id="KW-0564">Palmitate</keyword>
<dbReference type="RefSeq" id="WP_101354524.1">
    <property type="nucleotide sequence ID" value="NZ_PIQO01000008.1"/>
</dbReference>
<protein>
    <submittedName>
        <fullName evidence="10">ABC transporter substrate-binding protein</fullName>
    </submittedName>
</protein>
<evidence type="ECO:0000256" key="6">
    <source>
        <dbReference type="RuleBase" id="RU003744"/>
    </source>
</evidence>
<dbReference type="SUPFAM" id="SSF53850">
    <property type="entry name" value="Periplasmic binding protein-like II"/>
    <property type="match status" value="1"/>
</dbReference>
<evidence type="ECO:0000256" key="7">
    <source>
        <dbReference type="SAM" id="SignalP"/>
    </source>
</evidence>
<dbReference type="Pfam" id="PF00497">
    <property type="entry name" value="SBP_bac_3"/>
    <property type="match status" value="1"/>
</dbReference>
<dbReference type="GO" id="GO:0016020">
    <property type="term" value="C:membrane"/>
    <property type="evidence" value="ECO:0007669"/>
    <property type="project" value="InterPro"/>
</dbReference>
<evidence type="ECO:0000259" key="9">
    <source>
        <dbReference type="SMART" id="SM00079"/>
    </source>
</evidence>
<evidence type="ECO:0000256" key="4">
    <source>
        <dbReference type="ARBA" id="ARBA00023139"/>
    </source>
</evidence>
<dbReference type="PANTHER" id="PTHR35936">
    <property type="entry name" value="MEMBRANE-BOUND LYTIC MUREIN TRANSGLYCOSYLASE F"/>
    <property type="match status" value="1"/>
</dbReference>
<dbReference type="PROSITE" id="PS51257">
    <property type="entry name" value="PROKAR_LIPOPROTEIN"/>
    <property type="match status" value="1"/>
</dbReference>
<comment type="subcellular location">
    <subcellularLocation>
        <location evidence="1">Cell envelope</location>
    </subcellularLocation>
</comment>
<evidence type="ECO:0000256" key="1">
    <source>
        <dbReference type="ARBA" id="ARBA00004196"/>
    </source>
</evidence>
<dbReference type="InterPro" id="IPR001320">
    <property type="entry name" value="Iontro_rcpt_C"/>
</dbReference>
<evidence type="ECO:0000313" key="11">
    <source>
        <dbReference type="Proteomes" id="UP000233440"/>
    </source>
</evidence>
<dbReference type="PROSITE" id="PS01039">
    <property type="entry name" value="SBP_BACTERIAL_3"/>
    <property type="match status" value="1"/>
</dbReference>
<dbReference type="Proteomes" id="UP000233440">
    <property type="component" value="Unassembled WGS sequence"/>
</dbReference>
<keyword evidence="3 7" id="KW-0732">Signal</keyword>
<evidence type="ECO:0000256" key="2">
    <source>
        <dbReference type="ARBA" id="ARBA00010333"/>
    </source>
</evidence>
<dbReference type="EMBL" id="PIQO01000008">
    <property type="protein sequence ID" value="PKR84819.1"/>
    <property type="molecule type" value="Genomic_DNA"/>
</dbReference>
<dbReference type="Gene3D" id="3.40.190.10">
    <property type="entry name" value="Periplasmic binding protein-like II"/>
    <property type="match status" value="2"/>
</dbReference>
<comment type="caution">
    <text evidence="10">The sequence shown here is derived from an EMBL/GenBank/DDBJ whole genome shotgun (WGS) entry which is preliminary data.</text>
</comment>
<evidence type="ECO:0000313" key="10">
    <source>
        <dbReference type="EMBL" id="PKR84819.1"/>
    </source>
</evidence>
<dbReference type="PANTHER" id="PTHR35936:SF17">
    <property type="entry name" value="ARGININE-BINDING EXTRACELLULAR PROTEIN ARTP"/>
    <property type="match status" value="1"/>
</dbReference>
<evidence type="ECO:0000259" key="8">
    <source>
        <dbReference type="SMART" id="SM00062"/>
    </source>
</evidence>
<keyword evidence="11" id="KW-1185">Reference proteome</keyword>
<feature type="signal peptide" evidence="7">
    <location>
        <begin position="1"/>
        <end position="25"/>
    </location>
</feature>
<dbReference type="GO" id="GO:0015276">
    <property type="term" value="F:ligand-gated monoatomic ion channel activity"/>
    <property type="evidence" value="ECO:0007669"/>
    <property type="project" value="InterPro"/>
</dbReference>